<name>A0A4Q7CQ14_9STAP</name>
<dbReference type="GO" id="GO:0000162">
    <property type="term" value="P:L-tryptophan biosynthetic process"/>
    <property type="evidence" value="ECO:0007669"/>
    <property type="project" value="TreeGrafter"/>
</dbReference>
<dbReference type="SUPFAM" id="SSF51366">
    <property type="entry name" value="Ribulose-phoshate binding barrel"/>
    <property type="match status" value="1"/>
</dbReference>
<evidence type="ECO:0000256" key="4">
    <source>
        <dbReference type="ARBA" id="ARBA00009667"/>
    </source>
</evidence>
<dbReference type="GO" id="GO:0003949">
    <property type="term" value="F:1-(5-phosphoribosyl)-5-[(5-phosphoribosylamino)methylideneamino]imidazole-4-carboxamide isomerase activity"/>
    <property type="evidence" value="ECO:0007669"/>
    <property type="project" value="UniProtKB-UniRule"/>
</dbReference>
<dbReference type="InterPro" id="IPR023016">
    <property type="entry name" value="HisA/PriA"/>
</dbReference>
<dbReference type="PANTHER" id="PTHR43090:SF2">
    <property type="entry name" value="1-(5-PHOSPHORIBOSYL)-5-[(5-PHOSPHORIBOSYLAMINO)METHYLIDENEAMINO] IMIDAZOLE-4-CARBOXAMIDE ISOMERASE"/>
    <property type="match status" value="1"/>
</dbReference>
<dbReference type="NCBIfam" id="TIGR00007">
    <property type="entry name" value="1-(5-phosphoribosyl)-5-[(5-phosphoribosylamino)methylideneamino]imidazole-4-carboxamide isomerase"/>
    <property type="match status" value="1"/>
</dbReference>
<dbReference type="GO" id="GO:0005737">
    <property type="term" value="C:cytoplasm"/>
    <property type="evidence" value="ECO:0007669"/>
    <property type="project" value="UniProtKB-SubCell"/>
</dbReference>
<sequence length="234" mass="25826">MIEVWPAIDLIDSTSVRLTEGDYETKEAMSRTAEEAIEFYSQYDCVTRIHVIDLIAAKQQTPLETDYIEQLVGLTQLPFEVGGGIRTLETIKTYFEKGIQNVIIGTKGIQDPKWLKTVAEKYPGRIYISVDAYIDEIKVNGWLEDTGLNLFDYVQQIDSAPLGGIIYTDISKDGKLEGPNFELTAKLAASTKLPVIASGGIRSKEDLEKLEKAGVAAAIVGKAANTQNFWEGLS</sequence>
<dbReference type="Pfam" id="PF00977">
    <property type="entry name" value="His_biosynth"/>
    <property type="match status" value="1"/>
</dbReference>
<evidence type="ECO:0000313" key="15">
    <source>
        <dbReference type="EMBL" id="RZI02743.1"/>
    </source>
</evidence>
<comment type="caution">
    <text evidence="15">The sequence shown here is derived from an EMBL/GenBank/DDBJ whole genome shotgun (WGS) entry which is preliminary data.</text>
</comment>
<evidence type="ECO:0000256" key="13">
    <source>
        <dbReference type="RuleBase" id="RU003657"/>
    </source>
</evidence>
<comment type="similarity">
    <text evidence="4 12 13">Belongs to the HisA/HisF family.</text>
</comment>
<evidence type="ECO:0000313" key="16">
    <source>
        <dbReference type="Proteomes" id="UP000293854"/>
    </source>
</evidence>
<dbReference type="EC" id="5.3.1.16" evidence="5 12"/>
<evidence type="ECO:0000256" key="8">
    <source>
        <dbReference type="ARBA" id="ARBA00022605"/>
    </source>
</evidence>
<dbReference type="InterPro" id="IPR006062">
    <property type="entry name" value="His_biosynth"/>
</dbReference>
<comment type="pathway">
    <text evidence="3 12 14">Amino-acid biosynthesis; L-histidine biosynthesis; L-histidine from 5-phospho-alpha-D-ribose 1-diphosphate: step 4/9.</text>
</comment>
<protein>
    <recommendedName>
        <fullName evidence="6 12">1-(5-phosphoribosyl)-5-[(5-phosphoribosylamino)methylideneamino] imidazole-4-carboxamide isomerase</fullName>
        <ecNumber evidence="5 12">5.3.1.16</ecNumber>
    </recommendedName>
    <alternativeName>
        <fullName evidence="11 12">Phosphoribosylformimino-5-aminoimidazole carboxamide ribotide isomerase</fullName>
    </alternativeName>
</protein>
<dbReference type="UniPathway" id="UPA00031">
    <property type="reaction ID" value="UER00009"/>
</dbReference>
<feature type="active site" description="Proton donor" evidence="12">
    <location>
        <position position="131"/>
    </location>
</feature>
<evidence type="ECO:0000256" key="12">
    <source>
        <dbReference type="HAMAP-Rule" id="MF_01014"/>
    </source>
</evidence>
<comment type="catalytic activity">
    <reaction evidence="1 12 14">
        <text>1-(5-phospho-beta-D-ribosyl)-5-[(5-phospho-beta-D-ribosylamino)methylideneamino]imidazole-4-carboxamide = 5-[(5-phospho-1-deoxy-D-ribulos-1-ylimino)methylamino]-1-(5-phospho-beta-D-ribosyl)imidazole-4-carboxamide</text>
        <dbReference type="Rhea" id="RHEA:15469"/>
        <dbReference type="ChEBI" id="CHEBI:58435"/>
        <dbReference type="ChEBI" id="CHEBI:58525"/>
        <dbReference type="EC" id="5.3.1.16"/>
    </reaction>
</comment>
<evidence type="ECO:0000256" key="9">
    <source>
        <dbReference type="ARBA" id="ARBA00023102"/>
    </source>
</evidence>
<reference evidence="15 16" key="1">
    <citation type="submission" date="2018-11" db="EMBL/GenBank/DDBJ databases">
        <title>Genomic profiling of Staphylococcus species from a Poultry farm system in KwaZulu-Natal, South Africa.</title>
        <authorList>
            <person name="Amoako D.G."/>
            <person name="Somboro A.M."/>
            <person name="Abia A.L.K."/>
            <person name="Bester L.A."/>
            <person name="Essack S.Y."/>
        </authorList>
    </citation>
    <scope>NUCLEOTIDE SEQUENCE [LARGE SCALE GENOMIC DNA]</scope>
    <source>
        <strain evidence="15 16">SA11</strain>
    </source>
</reference>
<evidence type="ECO:0000256" key="14">
    <source>
        <dbReference type="RuleBase" id="RU003658"/>
    </source>
</evidence>
<accession>A0A4Q7CQ14</accession>
<evidence type="ECO:0000256" key="11">
    <source>
        <dbReference type="ARBA" id="ARBA00030547"/>
    </source>
</evidence>
<dbReference type="CDD" id="cd04732">
    <property type="entry name" value="HisA"/>
    <property type="match status" value="1"/>
</dbReference>
<dbReference type="PANTHER" id="PTHR43090">
    <property type="entry name" value="1-(5-PHOSPHORIBOSYL)-5-[(5-PHOSPHORIBOSYLAMINO)METHYLIDENEAMINO] IMIDAZOLE-4-CARBOXAMIDE ISOMERASE"/>
    <property type="match status" value="1"/>
</dbReference>
<evidence type="ECO:0000256" key="1">
    <source>
        <dbReference type="ARBA" id="ARBA00000901"/>
    </source>
</evidence>
<dbReference type="NCBIfam" id="NF010114">
    <property type="entry name" value="PRK13587.1"/>
    <property type="match status" value="1"/>
</dbReference>
<dbReference type="HAMAP" id="MF_01014">
    <property type="entry name" value="HisA"/>
    <property type="match status" value="1"/>
</dbReference>
<dbReference type="InterPro" id="IPR011060">
    <property type="entry name" value="RibuloseP-bd_barrel"/>
</dbReference>
<organism evidence="15 16">
    <name type="scientific">Staphylococcus condimenti</name>
    <dbReference type="NCBI Taxonomy" id="70255"/>
    <lineage>
        <taxon>Bacteria</taxon>
        <taxon>Bacillati</taxon>
        <taxon>Bacillota</taxon>
        <taxon>Bacilli</taxon>
        <taxon>Bacillales</taxon>
        <taxon>Staphylococcaceae</taxon>
        <taxon>Staphylococcus</taxon>
    </lineage>
</organism>
<dbReference type="InterPro" id="IPR044524">
    <property type="entry name" value="Isoase_HisA-like"/>
</dbReference>
<evidence type="ECO:0000256" key="7">
    <source>
        <dbReference type="ARBA" id="ARBA00022490"/>
    </source>
</evidence>
<dbReference type="FunFam" id="3.20.20.70:FF:000009">
    <property type="entry name" value="1-(5-phosphoribosyl)-5-[(5-phosphoribosylamino)methylideneamino] imidazole-4-carboxamide isomerase"/>
    <property type="match status" value="1"/>
</dbReference>
<comment type="subcellular location">
    <subcellularLocation>
        <location evidence="2 12 14">Cytoplasm</location>
    </subcellularLocation>
</comment>
<dbReference type="AlphaFoldDB" id="A0A4Q7CQ14"/>
<dbReference type="InterPro" id="IPR013785">
    <property type="entry name" value="Aldolase_TIM"/>
</dbReference>
<dbReference type="RefSeq" id="WP_070704208.1">
    <property type="nucleotide sequence ID" value="NZ_CP018776.1"/>
</dbReference>
<dbReference type="Proteomes" id="UP000293854">
    <property type="component" value="Unassembled WGS sequence"/>
</dbReference>
<dbReference type="InterPro" id="IPR006063">
    <property type="entry name" value="HisA_bact_arch"/>
</dbReference>
<keyword evidence="8 12" id="KW-0028">Amino-acid biosynthesis</keyword>
<dbReference type="EMBL" id="RQTE01000088">
    <property type="protein sequence ID" value="RZI02743.1"/>
    <property type="molecule type" value="Genomic_DNA"/>
</dbReference>
<keyword evidence="7 12" id="KW-0963">Cytoplasm</keyword>
<dbReference type="Gene3D" id="3.20.20.70">
    <property type="entry name" value="Aldolase class I"/>
    <property type="match status" value="1"/>
</dbReference>
<gene>
    <name evidence="12" type="primary">hisA</name>
    <name evidence="15" type="ORF">EIG99_05385</name>
</gene>
<evidence type="ECO:0000256" key="2">
    <source>
        <dbReference type="ARBA" id="ARBA00004496"/>
    </source>
</evidence>
<keyword evidence="9 12" id="KW-0368">Histidine biosynthesis</keyword>
<evidence type="ECO:0000256" key="6">
    <source>
        <dbReference type="ARBA" id="ARBA00018464"/>
    </source>
</evidence>
<feature type="active site" description="Proton acceptor" evidence="12">
    <location>
        <position position="9"/>
    </location>
</feature>
<evidence type="ECO:0000256" key="10">
    <source>
        <dbReference type="ARBA" id="ARBA00023235"/>
    </source>
</evidence>
<keyword evidence="10 12" id="KW-0413">Isomerase</keyword>
<proteinExistence type="inferred from homology"/>
<evidence type="ECO:0000256" key="5">
    <source>
        <dbReference type="ARBA" id="ARBA00012550"/>
    </source>
</evidence>
<dbReference type="GO" id="GO:0000105">
    <property type="term" value="P:L-histidine biosynthetic process"/>
    <property type="evidence" value="ECO:0007669"/>
    <property type="project" value="UniProtKB-UniRule"/>
</dbReference>
<evidence type="ECO:0000256" key="3">
    <source>
        <dbReference type="ARBA" id="ARBA00005133"/>
    </source>
</evidence>